<dbReference type="EMBL" id="JASGXD010000013">
    <property type="protein sequence ID" value="KAK6001654.1"/>
    <property type="molecule type" value="Genomic_DNA"/>
</dbReference>
<reference evidence="2 3" key="1">
    <citation type="submission" date="2023-11" db="EMBL/GenBank/DDBJ databases">
        <title>Draft genome sequence and annotation of the polyextremotolerant black yeast-like fungus Aureobasidium pullulans NRRL 62042.</title>
        <authorList>
            <person name="Dielentheis-Frenken M.R.E."/>
            <person name="Wibberg D."/>
            <person name="Blank L.M."/>
            <person name="Tiso T."/>
        </authorList>
    </citation>
    <scope>NUCLEOTIDE SEQUENCE [LARGE SCALE GENOMIC DNA]</scope>
    <source>
        <strain evidence="2 3">NRRL 62042</strain>
    </source>
</reference>
<keyword evidence="3" id="KW-1185">Reference proteome</keyword>
<organism evidence="2 3">
    <name type="scientific">Aureobasidium pullulans</name>
    <name type="common">Black yeast</name>
    <name type="synonym">Pullularia pullulans</name>
    <dbReference type="NCBI Taxonomy" id="5580"/>
    <lineage>
        <taxon>Eukaryota</taxon>
        <taxon>Fungi</taxon>
        <taxon>Dikarya</taxon>
        <taxon>Ascomycota</taxon>
        <taxon>Pezizomycotina</taxon>
        <taxon>Dothideomycetes</taxon>
        <taxon>Dothideomycetidae</taxon>
        <taxon>Dothideales</taxon>
        <taxon>Saccotheciaceae</taxon>
        <taxon>Aureobasidium</taxon>
    </lineage>
</organism>
<feature type="region of interest" description="Disordered" evidence="1">
    <location>
        <begin position="158"/>
        <end position="204"/>
    </location>
</feature>
<sequence length="248" mass="27443">MTTLVRAYIDLGKFNQAELYLAKAHSHLATLSSDIGTPLDSYVAMGRLATIYADLGEISLAATVFEEQADHVTSHFSLEHPLRLSSLTKLAYLYTRLDDSQKVKKAVQLLETVIDNGQQTLNDAEELKFTRGLLADAQNKLAQMTTHQHPVVENRKQGSLEAQANSPEPNRPLLLPPRKRPLCSDVADPQPKKPSRGEVKRPIVIPRRPKLGLHFCQIQGCRSSLDHQKLKQRTSSNAQAVAEPVDGA</sequence>
<comment type="caution">
    <text evidence="2">The sequence shown here is derived from an EMBL/GenBank/DDBJ whole genome shotgun (WGS) entry which is preliminary data.</text>
</comment>
<name>A0ABR0TB32_AURPU</name>
<dbReference type="InterPro" id="IPR011990">
    <property type="entry name" value="TPR-like_helical_dom_sf"/>
</dbReference>
<dbReference type="SUPFAM" id="SSF48452">
    <property type="entry name" value="TPR-like"/>
    <property type="match status" value="1"/>
</dbReference>
<protein>
    <recommendedName>
        <fullName evidence="4">MalT-like TPR region domain-containing protein</fullName>
    </recommendedName>
</protein>
<evidence type="ECO:0000313" key="2">
    <source>
        <dbReference type="EMBL" id="KAK6001654.1"/>
    </source>
</evidence>
<gene>
    <name evidence="2" type="ORF">QM012_002144</name>
</gene>
<dbReference type="Gene3D" id="1.25.40.10">
    <property type="entry name" value="Tetratricopeptide repeat domain"/>
    <property type="match status" value="1"/>
</dbReference>
<evidence type="ECO:0000313" key="3">
    <source>
        <dbReference type="Proteomes" id="UP001341245"/>
    </source>
</evidence>
<evidence type="ECO:0008006" key="4">
    <source>
        <dbReference type="Google" id="ProtNLM"/>
    </source>
</evidence>
<feature type="region of interest" description="Disordered" evidence="1">
    <location>
        <begin position="227"/>
        <end position="248"/>
    </location>
</feature>
<proteinExistence type="predicted"/>
<evidence type="ECO:0000256" key="1">
    <source>
        <dbReference type="SAM" id="MobiDB-lite"/>
    </source>
</evidence>
<accession>A0ABR0TB32</accession>
<dbReference type="Proteomes" id="UP001341245">
    <property type="component" value="Unassembled WGS sequence"/>
</dbReference>